<keyword evidence="4" id="KW-0472">Membrane</keyword>
<gene>
    <name evidence="5" type="ORF">CUTER_07880</name>
</gene>
<keyword evidence="4" id="KW-1133">Transmembrane helix</keyword>
<dbReference type="Proteomes" id="UP000035548">
    <property type="component" value="Chromosome"/>
</dbReference>
<dbReference type="Pfam" id="PF00545">
    <property type="entry name" value="Ribonuclease"/>
    <property type="match status" value="1"/>
</dbReference>
<keyword evidence="1" id="KW-0540">Nuclease</keyword>
<dbReference type="InterPro" id="IPR016191">
    <property type="entry name" value="Ribonuclease/ribotoxin"/>
</dbReference>
<reference evidence="6" key="2">
    <citation type="submission" date="2015-05" db="EMBL/GenBank/DDBJ databases">
        <title>Complete genome sequence of Corynebacterium uterequi DSM 45634, isolated from the uterus of a maiden mare.</title>
        <authorList>
            <person name="Ruckert C."/>
            <person name="Albersmeier A."/>
            <person name="Winkler A."/>
            <person name="Tauch A."/>
        </authorList>
    </citation>
    <scope>NUCLEOTIDE SEQUENCE [LARGE SCALE GENOMIC DNA]</scope>
    <source>
        <strain evidence="6">DSM 45634</strain>
    </source>
</reference>
<feature type="region of interest" description="Disordered" evidence="3">
    <location>
        <begin position="41"/>
        <end position="94"/>
    </location>
</feature>
<dbReference type="EC" id="3.1.27.3" evidence="5"/>
<name>A0A0G3HDW2_9CORY</name>
<evidence type="ECO:0000313" key="5">
    <source>
        <dbReference type="EMBL" id="AKK11561.1"/>
    </source>
</evidence>
<keyword evidence="4" id="KW-0812">Transmembrane</keyword>
<evidence type="ECO:0000256" key="1">
    <source>
        <dbReference type="ARBA" id="ARBA00022722"/>
    </source>
</evidence>
<evidence type="ECO:0000256" key="2">
    <source>
        <dbReference type="ARBA" id="ARBA00022801"/>
    </source>
</evidence>
<dbReference type="GO" id="GO:0004521">
    <property type="term" value="F:RNA endonuclease activity"/>
    <property type="evidence" value="ECO:0007669"/>
    <property type="project" value="InterPro"/>
</dbReference>
<dbReference type="GO" id="GO:0016787">
    <property type="term" value="F:hydrolase activity"/>
    <property type="evidence" value="ECO:0007669"/>
    <property type="project" value="UniProtKB-KW"/>
</dbReference>
<dbReference type="InterPro" id="IPR000026">
    <property type="entry name" value="N1-like"/>
</dbReference>
<dbReference type="Gene3D" id="3.10.450.30">
    <property type="entry name" value="Microbial ribonucleases"/>
    <property type="match status" value="1"/>
</dbReference>
<organism evidence="5 6">
    <name type="scientific">Corynebacterium uterequi</name>
    <dbReference type="NCBI Taxonomy" id="1072256"/>
    <lineage>
        <taxon>Bacteria</taxon>
        <taxon>Bacillati</taxon>
        <taxon>Actinomycetota</taxon>
        <taxon>Actinomycetes</taxon>
        <taxon>Mycobacteriales</taxon>
        <taxon>Corynebacteriaceae</taxon>
        <taxon>Corynebacterium</taxon>
    </lineage>
</organism>
<dbReference type="PATRIC" id="fig|1072256.5.peg.1555"/>
<dbReference type="SUPFAM" id="SSF53933">
    <property type="entry name" value="Microbial ribonucleases"/>
    <property type="match status" value="1"/>
</dbReference>
<feature type="transmembrane region" description="Helical" evidence="4">
    <location>
        <begin position="20"/>
        <end position="39"/>
    </location>
</feature>
<reference evidence="5 6" key="1">
    <citation type="journal article" date="2015" name="Genome Announc.">
        <title>Virulence Factor Genes Detected in the Complete Genome Sequence of Corynebacterium uterequi DSM 45634, Isolated from the Uterus of a Maiden Mare.</title>
        <authorList>
            <person name="Ruckert C."/>
            <person name="Kriete M."/>
            <person name="Jaenicke S."/>
            <person name="Winkler A."/>
            <person name="Tauch A."/>
        </authorList>
    </citation>
    <scope>NUCLEOTIDE SEQUENCE [LARGE SCALE GENOMIC DNA]</scope>
    <source>
        <strain evidence="5 6">DSM 45634</strain>
    </source>
</reference>
<evidence type="ECO:0000313" key="6">
    <source>
        <dbReference type="Proteomes" id="UP000035548"/>
    </source>
</evidence>
<sequence length="203" mass="21019">MDGHERLTDMAASKPSPKAWSAGIGGVLTLAAAAFFVLFPDSGTTTPDDAPPSSTVSTRAAASSTASSARAAAGSTASSARSAAGSTAPSARSAAGSTAASGLSACPLDTLPDEALETVDDILAGGPYEFPNNDNTRFGNYESILPDEDRSYYREYTVVTPGLDHRGARRIVTGGGSETDPDVWYYTDDHYESFCEIPDAHLL</sequence>
<proteinExistence type="predicted"/>
<dbReference type="KEGG" id="cut:CUTER_07880"/>
<accession>A0A0G3HDW2</accession>
<evidence type="ECO:0000256" key="3">
    <source>
        <dbReference type="SAM" id="MobiDB-lite"/>
    </source>
</evidence>
<keyword evidence="2 5" id="KW-0378">Hydrolase</keyword>
<keyword evidence="6" id="KW-1185">Reference proteome</keyword>
<dbReference type="GO" id="GO:0003723">
    <property type="term" value="F:RNA binding"/>
    <property type="evidence" value="ECO:0007669"/>
    <property type="project" value="InterPro"/>
</dbReference>
<dbReference type="STRING" id="1072256.CUTER_07880"/>
<dbReference type="AlphaFoldDB" id="A0A0G3HDW2"/>
<dbReference type="EMBL" id="CP011546">
    <property type="protein sequence ID" value="AKK11561.1"/>
    <property type="molecule type" value="Genomic_DNA"/>
</dbReference>
<evidence type="ECO:0000256" key="4">
    <source>
        <dbReference type="SAM" id="Phobius"/>
    </source>
</evidence>
<protein>
    <submittedName>
        <fullName evidence="5">Guanyl-specific ribonuclease Sa</fullName>
        <ecNumber evidence="5">3.1.27.3</ecNumber>
    </submittedName>
</protein>